<evidence type="ECO:0000313" key="2">
    <source>
        <dbReference type="Proteomes" id="UP000178089"/>
    </source>
</evidence>
<gene>
    <name evidence="1" type="ORF">A3F51_03960</name>
</gene>
<dbReference type="AlphaFoldDB" id="A0A1G2MZN4"/>
<sequence>MNATETEYNVFCRSCDSVWTPTPQSRLWWKAKKRAEEGFLDALCVSGEECGCEKKVVKPDAPIRVFGYDFECHNFNIPFTSFTAAVSKFQQLKRDGYEVFITGVSDSVCHHLEFGF</sequence>
<proteinExistence type="predicted"/>
<comment type="caution">
    <text evidence="1">The sequence shown here is derived from an EMBL/GenBank/DDBJ whole genome shotgun (WGS) entry which is preliminary data.</text>
</comment>
<organism evidence="1 2">
    <name type="scientific">Candidatus Taylorbacteria bacterium RIFCSPHIGHO2_12_FULL_45_16</name>
    <dbReference type="NCBI Taxonomy" id="1802315"/>
    <lineage>
        <taxon>Bacteria</taxon>
        <taxon>Candidatus Tayloriibacteriota</taxon>
    </lineage>
</organism>
<accession>A0A1G2MZN4</accession>
<dbReference type="STRING" id="1802315.A3F51_03960"/>
<dbReference type="EMBL" id="MHRT01000011">
    <property type="protein sequence ID" value="OHA28639.1"/>
    <property type="molecule type" value="Genomic_DNA"/>
</dbReference>
<evidence type="ECO:0000313" key="1">
    <source>
        <dbReference type="EMBL" id="OHA28639.1"/>
    </source>
</evidence>
<dbReference type="Proteomes" id="UP000178089">
    <property type="component" value="Unassembled WGS sequence"/>
</dbReference>
<protein>
    <submittedName>
        <fullName evidence="1">Uncharacterized protein</fullName>
    </submittedName>
</protein>
<reference evidence="1 2" key="1">
    <citation type="journal article" date="2016" name="Nat. Commun.">
        <title>Thousands of microbial genomes shed light on interconnected biogeochemical processes in an aquifer system.</title>
        <authorList>
            <person name="Anantharaman K."/>
            <person name="Brown C.T."/>
            <person name="Hug L.A."/>
            <person name="Sharon I."/>
            <person name="Castelle C.J."/>
            <person name="Probst A.J."/>
            <person name="Thomas B.C."/>
            <person name="Singh A."/>
            <person name="Wilkins M.J."/>
            <person name="Karaoz U."/>
            <person name="Brodie E.L."/>
            <person name="Williams K.H."/>
            <person name="Hubbard S.S."/>
            <person name="Banfield J.F."/>
        </authorList>
    </citation>
    <scope>NUCLEOTIDE SEQUENCE [LARGE SCALE GENOMIC DNA]</scope>
</reference>
<name>A0A1G2MZN4_9BACT</name>